<evidence type="ECO:0000256" key="1">
    <source>
        <dbReference type="SAM" id="SignalP"/>
    </source>
</evidence>
<dbReference type="Gene3D" id="2.60.120.380">
    <property type="match status" value="2"/>
</dbReference>
<reference evidence="2 3" key="1">
    <citation type="journal article" date="2015" name="Genome Biol. Evol.">
        <title>Comparative Genomics of a Bacterivorous Green Alga Reveals Evolutionary Causalities and Consequences of Phago-Mixotrophic Mode of Nutrition.</title>
        <authorList>
            <person name="Burns J.A."/>
            <person name="Paasch A."/>
            <person name="Narechania A."/>
            <person name="Kim E."/>
        </authorList>
    </citation>
    <scope>NUCLEOTIDE SEQUENCE [LARGE SCALE GENOMIC DNA]</scope>
    <source>
        <strain evidence="2 3">PLY_AMNH</strain>
    </source>
</reference>
<feature type="signal peptide" evidence="1">
    <location>
        <begin position="1"/>
        <end position="18"/>
    </location>
</feature>
<accession>A0AAE0G6P5</accession>
<evidence type="ECO:0008006" key="4">
    <source>
        <dbReference type="Google" id="ProtNLM"/>
    </source>
</evidence>
<comment type="caution">
    <text evidence="2">The sequence shown here is derived from an EMBL/GenBank/DDBJ whole genome shotgun (WGS) entry which is preliminary data.</text>
</comment>
<name>A0AAE0G6P5_9CHLO</name>
<evidence type="ECO:0000313" key="3">
    <source>
        <dbReference type="Proteomes" id="UP001190700"/>
    </source>
</evidence>
<keyword evidence="1" id="KW-0732">Signal</keyword>
<feature type="non-terminal residue" evidence="2">
    <location>
        <position position="1"/>
    </location>
</feature>
<evidence type="ECO:0000313" key="2">
    <source>
        <dbReference type="EMBL" id="KAK3272310.1"/>
    </source>
</evidence>
<keyword evidence="3" id="KW-1185">Reference proteome</keyword>
<protein>
    <recommendedName>
        <fullName evidence="4">FACT complex subunit</fullName>
    </recommendedName>
</protein>
<organism evidence="2 3">
    <name type="scientific">Cymbomonas tetramitiformis</name>
    <dbReference type="NCBI Taxonomy" id="36881"/>
    <lineage>
        <taxon>Eukaryota</taxon>
        <taxon>Viridiplantae</taxon>
        <taxon>Chlorophyta</taxon>
        <taxon>Pyramimonadophyceae</taxon>
        <taxon>Pyramimonadales</taxon>
        <taxon>Pyramimonadaceae</taxon>
        <taxon>Cymbomonas</taxon>
    </lineage>
</organism>
<dbReference type="SUPFAM" id="SSF49758">
    <property type="entry name" value="Calpain large subunit, middle domain (domain III)"/>
    <property type="match status" value="2"/>
</dbReference>
<dbReference type="InterPro" id="IPR036213">
    <property type="entry name" value="Calpain_III_sf"/>
</dbReference>
<proteinExistence type="predicted"/>
<feature type="chain" id="PRO_5042277403" description="FACT complex subunit" evidence="1">
    <location>
        <begin position="19"/>
        <end position="641"/>
    </location>
</feature>
<dbReference type="AlphaFoldDB" id="A0AAE0G6P5"/>
<dbReference type="EMBL" id="LGRX02009045">
    <property type="protein sequence ID" value="KAK3272310.1"/>
    <property type="molecule type" value="Genomic_DNA"/>
</dbReference>
<sequence>RSLWTALLCLIRAQVVVESPYEAAPKSAVFDALPNHPYFIVICTSDPAAAVGGKLRVTSIVVNDYILERVDTIQDRVMNALYKLEVPNYEVLPELVREAGALDAVFAGQAMMSAARMVGTMESMRVANNEAGLRAAIETARRSAGESIKLHMLVHFNLQRRNMMVERLLDQALNPPGRKPWHLGGEPLYDSLLASIDASHILKYQSDNVTRSKKAIAMAGLKVATVSGMFKCEEAAGCHGLHEEDGPHPGLWRENPAYLLTTAEGSTSGSTMLCLSINDGGEILEEEGEESFMQWKAAELEARIATAQAWVQKCSKKAGKKAAKLEEDPARALAKAEANLQELVAQQDARKQREAEYEALVAAGGPIDHFDKVGVHLVCNTWGGVAKELFAGVQMDHEVKAFSGYKKDTSFLLTEVDLRKGPYFIVPSAFTRGLEGPFTLSAMMVGANVQLERVPSFKHQRYPLLGEWRKDLKKPKGPRELKPAVGKDAKNVVPEKSWNLNPQYRVWLAENGSAHVHKKVTTTLRIVLQTEVPRARLGLHVMRNLPHPKFDSKVEVLEAKFQVVVAKTPVYDTPGEVYVDVKLSTTSGKKEGCSSDSPFFIVPSLDDKKASGRFTMIVYSDKPLVIEPLEEGERNLKIDVR</sequence>
<dbReference type="Proteomes" id="UP001190700">
    <property type="component" value="Unassembled WGS sequence"/>
</dbReference>
<gene>
    <name evidence="2" type="ORF">CYMTET_19384</name>
</gene>